<evidence type="ECO:0000313" key="7">
    <source>
        <dbReference type="Proteomes" id="UP000283314"/>
    </source>
</evidence>
<keyword evidence="1" id="KW-0949">S-adenosyl-L-methionine</keyword>
<dbReference type="PANTHER" id="PTHR11228:SF7">
    <property type="entry name" value="PQQA PEPTIDE CYCLASE"/>
    <property type="match status" value="1"/>
</dbReference>
<dbReference type="GeneID" id="66466176"/>
<evidence type="ECO:0000256" key="2">
    <source>
        <dbReference type="ARBA" id="ARBA00022723"/>
    </source>
</evidence>
<dbReference type="InterPro" id="IPR013785">
    <property type="entry name" value="Aldolase_TIM"/>
</dbReference>
<dbReference type="GO" id="GO:0046872">
    <property type="term" value="F:metal ion binding"/>
    <property type="evidence" value="ECO:0007669"/>
    <property type="project" value="UniProtKB-KW"/>
</dbReference>
<evidence type="ECO:0000259" key="5">
    <source>
        <dbReference type="PROSITE" id="PS51918"/>
    </source>
</evidence>
<dbReference type="InterPro" id="IPR023885">
    <property type="entry name" value="4Fe4S-binding_SPASM_dom"/>
</dbReference>
<dbReference type="GO" id="GO:0003824">
    <property type="term" value="F:catalytic activity"/>
    <property type="evidence" value="ECO:0007669"/>
    <property type="project" value="InterPro"/>
</dbReference>
<gene>
    <name evidence="6" type="ORF">DW018_02875</name>
</gene>
<dbReference type="GO" id="GO:0051536">
    <property type="term" value="F:iron-sulfur cluster binding"/>
    <property type="evidence" value="ECO:0007669"/>
    <property type="project" value="UniProtKB-KW"/>
</dbReference>
<proteinExistence type="predicted"/>
<name>A0A415LET9_9FIRM</name>
<dbReference type="SUPFAM" id="SSF102114">
    <property type="entry name" value="Radical SAM enzymes"/>
    <property type="match status" value="1"/>
</dbReference>
<evidence type="ECO:0000256" key="4">
    <source>
        <dbReference type="ARBA" id="ARBA00023014"/>
    </source>
</evidence>
<evidence type="ECO:0000256" key="1">
    <source>
        <dbReference type="ARBA" id="ARBA00022691"/>
    </source>
</evidence>
<sequence length="446" mass="51981">MTVKISDNIVQIKLSNEYSLIYNKFVYKCVIIKDEFAKYLIDNKGSGIQINNYSKFEKLFESKVLLKDFIEPNHIVNLEQNIEMIKSRLPISIRFVPSYNCNEDCSYCIVSKQRQKNHNQFKAKWIDYAMKIIDKTESLSPVAPHNSANVTLIGGEPTLPENWIVCKKFLQEVNKKFNVVEHTLVTNGDLLNKTILDEFCELGGKHVYLSFDLRNISDKEGQPDNRIFFKKFLELCEFICSFNLQLLIDLKIGENTETFNNVLLIKLKNFSKNRNIKFICSPIVDEEEYNPLKKYKCDKMDIYFMKQKNILNKWCEIHDILRDKMVWPQMDEKSVFRCNVSNLSSLCFLPSGKVTTCGRLYVCDDKDIPILADVKERKYFEKVALEHIHVFTEDEECSKCDYAYLCGGKCLFARGGKCNYEKKGIEIMIDKCKNDLIEKVIHSQGD</sequence>
<dbReference type="InterPro" id="IPR007197">
    <property type="entry name" value="rSAM"/>
</dbReference>
<dbReference type="InterPro" id="IPR058240">
    <property type="entry name" value="rSAM_sf"/>
</dbReference>
<evidence type="ECO:0000256" key="3">
    <source>
        <dbReference type="ARBA" id="ARBA00023004"/>
    </source>
</evidence>
<dbReference type="RefSeq" id="WP_118379264.1">
    <property type="nucleotide sequence ID" value="NZ_CABJDQ010000002.1"/>
</dbReference>
<reference evidence="6 7" key="1">
    <citation type="submission" date="2018-08" db="EMBL/GenBank/DDBJ databases">
        <title>A genome reference for cultivated species of the human gut microbiota.</title>
        <authorList>
            <person name="Zou Y."/>
            <person name="Xue W."/>
            <person name="Luo G."/>
        </authorList>
    </citation>
    <scope>NUCLEOTIDE SEQUENCE [LARGE SCALE GENOMIC DNA]</scope>
    <source>
        <strain evidence="6 7">AF37-4</strain>
    </source>
</reference>
<accession>A0A415LET9</accession>
<feature type="domain" description="Radical SAM core" evidence="5">
    <location>
        <begin position="85"/>
        <end position="316"/>
    </location>
</feature>
<keyword evidence="3" id="KW-0408">Iron</keyword>
<dbReference type="EMBL" id="QROT01000002">
    <property type="protein sequence ID" value="RHL47080.1"/>
    <property type="molecule type" value="Genomic_DNA"/>
</dbReference>
<dbReference type="SFLD" id="SFLDG01067">
    <property type="entry name" value="SPASM/twitch_domain_containing"/>
    <property type="match status" value="1"/>
</dbReference>
<evidence type="ECO:0000313" key="6">
    <source>
        <dbReference type="EMBL" id="RHL47080.1"/>
    </source>
</evidence>
<dbReference type="Gene3D" id="3.20.20.70">
    <property type="entry name" value="Aldolase class I"/>
    <property type="match status" value="1"/>
</dbReference>
<dbReference type="CDD" id="cd01335">
    <property type="entry name" value="Radical_SAM"/>
    <property type="match status" value="1"/>
</dbReference>
<dbReference type="SFLD" id="SFLDS00029">
    <property type="entry name" value="Radical_SAM"/>
    <property type="match status" value="1"/>
</dbReference>
<dbReference type="PROSITE" id="PS51918">
    <property type="entry name" value="RADICAL_SAM"/>
    <property type="match status" value="1"/>
</dbReference>
<organism evidence="6 7">
    <name type="scientific">Eubacterium ventriosum</name>
    <dbReference type="NCBI Taxonomy" id="39496"/>
    <lineage>
        <taxon>Bacteria</taxon>
        <taxon>Bacillati</taxon>
        <taxon>Bacillota</taxon>
        <taxon>Clostridia</taxon>
        <taxon>Eubacteriales</taxon>
        <taxon>Eubacteriaceae</taxon>
        <taxon>Eubacterium</taxon>
    </lineage>
</organism>
<dbReference type="InterPro" id="IPR050377">
    <property type="entry name" value="Radical_SAM_PqqE_MftC-like"/>
</dbReference>
<dbReference type="AlphaFoldDB" id="A0A415LET9"/>
<keyword evidence="4" id="KW-0411">Iron-sulfur</keyword>
<comment type="caution">
    <text evidence="6">The sequence shown here is derived from an EMBL/GenBank/DDBJ whole genome shotgun (WGS) entry which is preliminary data.</text>
</comment>
<dbReference type="Proteomes" id="UP000283314">
    <property type="component" value="Unassembled WGS sequence"/>
</dbReference>
<dbReference type="PANTHER" id="PTHR11228">
    <property type="entry name" value="RADICAL SAM DOMAIN PROTEIN"/>
    <property type="match status" value="1"/>
</dbReference>
<protein>
    <submittedName>
        <fullName evidence="6">Radical SAM/SPASM domain-containing protein</fullName>
    </submittedName>
</protein>
<dbReference type="Pfam" id="PF04055">
    <property type="entry name" value="Radical_SAM"/>
    <property type="match status" value="1"/>
</dbReference>
<keyword evidence="2" id="KW-0479">Metal-binding</keyword>
<dbReference type="NCBIfam" id="TIGR04085">
    <property type="entry name" value="rSAM_more_4Fe4S"/>
    <property type="match status" value="1"/>
</dbReference>